<dbReference type="Proteomes" id="UP001321249">
    <property type="component" value="Unassembled WGS sequence"/>
</dbReference>
<evidence type="ECO:0000313" key="3">
    <source>
        <dbReference type="EMBL" id="WFG39097.1"/>
    </source>
</evidence>
<organism evidence="3 4">
    <name type="scientific">Candidatus Lucifugimonas marina</name>
    <dbReference type="NCBI Taxonomy" id="3038979"/>
    <lineage>
        <taxon>Bacteria</taxon>
        <taxon>Bacillati</taxon>
        <taxon>Chloroflexota</taxon>
        <taxon>Dehalococcoidia</taxon>
        <taxon>SAR202 cluster</taxon>
        <taxon>Candidatus Lucifugimonadales</taxon>
        <taxon>Candidatus Lucifugimonadaceae</taxon>
        <taxon>Candidatus Lucifugimonas</taxon>
    </lineage>
</organism>
<evidence type="ECO:0000313" key="5">
    <source>
        <dbReference type="Proteomes" id="UP001321249"/>
    </source>
</evidence>
<sequence length="124" mass="14507">MATMSSPTPVREKRWVKILYWPALIFLGIPALYVWALLHLAGAEFACACTPIVAPEWAPESRVIGGIIILVPLLIADWFVIWKYRDFKRKEKWEKKYTDQHTLWYAKTGEDRPKGPIKNKYYEP</sequence>
<keyword evidence="4" id="KW-1185">Reference proteome</keyword>
<evidence type="ECO:0000313" key="2">
    <source>
        <dbReference type="EMBL" id="MDG0866183.1"/>
    </source>
</evidence>
<reference evidence="4" key="3">
    <citation type="submission" date="2023-06" db="EMBL/GenBank/DDBJ databases">
        <title>Pangenomics reveal diversification of enzyme families and niche specialization in globally abundant SAR202 bacteria.</title>
        <authorList>
            <person name="Saw J.H.W."/>
        </authorList>
    </citation>
    <scope>NUCLEOTIDE SEQUENCE [LARGE SCALE GENOMIC DNA]</scope>
    <source>
        <strain evidence="4">JH1073</strain>
    </source>
</reference>
<accession>A0AAJ6CT50</accession>
<gene>
    <name evidence="2" type="ORF">GKO46_03750</name>
    <name evidence="3" type="ORF">GKO48_05510</name>
</gene>
<keyword evidence="1" id="KW-0812">Transmembrane</keyword>
<feature type="transmembrane region" description="Helical" evidence="1">
    <location>
        <begin position="63"/>
        <end position="82"/>
    </location>
</feature>
<reference evidence="4 5" key="1">
    <citation type="submission" date="2019-11" db="EMBL/GenBank/DDBJ databases">
        <authorList>
            <person name="Cho J.-C."/>
        </authorList>
    </citation>
    <scope>NUCLEOTIDE SEQUENCE [LARGE SCALE GENOMIC DNA]</scope>
    <source>
        <strain evidence="3 4">JH1073</strain>
        <strain evidence="2 5">JH702</strain>
    </source>
</reference>
<evidence type="ECO:0000313" key="4">
    <source>
        <dbReference type="Proteomes" id="UP001219901"/>
    </source>
</evidence>
<evidence type="ECO:0000256" key="1">
    <source>
        <dbReference type="SAM" id="Phobius"/>
    </source>
</evidence>
<dbReference type="Proteomes" id="UP001219901">
    <property type="component" value="Chromosome"/>
</dbReference>
<dbReference type="AlphaFoldDB" id="A0AAJ6CT50"/>
<reference evidence="3" key="2">
    <citation type="journal article" date="2023" name="Nat. Commun.">
        <title>Cultivation of marine bacteria of the SAR202 clade.</title>
        <authorList>
            <person name="Lim Y."/>
            <person name="Seo J.H."/>
            <person name="Giovannoni S.J."/>
            <person name="Kang I."/>
            <person name="Cho J.C."/>
        </authorList>
    </citation>
    <scope>NUCLEOTIDE SEQUENCE</scope>
    <source>
        <strain evidence="3">JH1073</strain>
    </source>
</reference>
<dbReference type="RefSeq" id="WP_342822443.1">
    <property type="nucleotide sequence ID" value="NZ_CP046146.1"/>
</dbReference>
<feature type="transmembrane region" description="Helical" evidence="1">
    <location>
        <begin position="20"/>
        <end position="43"/>
    </location>
</feature>
<protein>
    <submittedName>
        <fullName evidence="3">Uncharacterized protein</fullName>
    </submittedName>
</protein>
<name>A0AAJ6CT50_9CHLR</name>
<keyword evidence="1" id="KW-1133">Transmembrane helix</keyword>
<keyword evidence="1" id="KW-0472">Membrane</keyword>
<dbReference type="EMBL" id="CP046147">
    <property type="protein sequence ID" value="WFG39097.1"/>
    <property type="molecule type" value="Genomic_DNA"/>
</dbReference>
<dbReference type="EMBL" id="WMBE01000001">
    <property type="protein sequence ID" value="MDG0866183.1"/>
    <property type="molecule type" value="Genomic_DNA"/>
</dbReference>
<proteinExistence type="predicted"/>